<gene>
    <name evidence="1" type="ORF">FKY71_18720</name>
</gene>
<sequence length="122" mass="13721">MGDRELTDMQAAFVEEYLIDLNATQAAIRAGYKNASYGRELRTKTHVKEAIARRRAKRQQRTEVTQDMVIEGLLKEARRDGEDSSHGARVGAWKALGKHVGMFVEQSEGEMTIRIIRDASDG</sequence>
<dbReference type="Pfam" id="PF03592">
    <property type="entry name" value="Terminase_2"/>
    <property type="match status" value="1"/>
</dbReference>
<dbReference type="Gene3D" id="1.10.10.1400">
    <property type="entry name" value="Terminase, small subunit, N-terminal DNA-binding domain, HTH motif"/>
    <property type="match status" value="1"/>
</dbReference>
<dbReference type="AlphaFoldDB" id="A0A540V830"/>
<name>A0A540V830_9GAMM</name>
<evidence type="ECO:0000313" key="1">
    <source>
        <dbReference type="EMBL" id="TQE92917.1"/>
    </source>
</evidence>
<proteinExistence type="predicted"/>
<dbReference type="GO" id="GO:0051276">
    <property type="term" value="P:chromosome organization"/>
    <property type="evidence" value="ECO:0007669"/>
    <property type="project" value="InterPro"/>
</dbReference>
<evidence type="ECO:0000313" key="2">
    <source>
        <dbReference type="Proteomes" id="UP000315400"/>
    </source>
</evidence>
<dbReference type="Proteomes" id="UP000315400">
    <property type="component" value="Unassembled WGS sequence"/>
</dbReference>
<dbReference type="InterPro" id="IPR005335">
    <property type="entry name" value="Terminase_ssu"/>
</dbReference>
<protein>
    <submittedName>
        <fullName evidence="1">Terminase small subunit</fullName>
    </submittedName>
</protein>
<comment type="caution">
    <text evidence="1">The sequence shown here is derived from an EMBL/GenBank/DDBJ whole genome shotgun (WGS) entry which is preliminary data.</text>
</comment>
<accession>A0A540V830</accession>
<reference evidence="1 2" key="1">
    <citation type="submission" date="2019-06" db="EMBL/GenBank/DDBJ databases">
        <title>Metagenome assembled Genome of Spiribacter salinus SL48-SHIP from the microbial mat of Salt Lake 48 (Novosibirsk region, Russia).</title>
        <authorList>
            <person name="Shipova A."/>
            <person name="Rozanov A.S."/>
            <person name="Bryanskaya A.V."/>
            <person name="Peltek S.E."/>
        </authorList>
    </citation>
    <scope>NUCLEOTIDE SEQUENCE [LARGE SCALE GENOMIC DNA]</scope>
    <source>
        <strain evidence="1">SL48-SHIP-2</strain>
    </source>
</reference>
<dbReference type="EMBL" id="VIFK01000526">
    <property type="protein sequence ID" value="TQE92917.1"/>
    <property type="molecule type" value="Genomic_DNA"/>
</dbReference>
<organism evidence="1 2">
    <name type="scientific">Spiribacter salinus</name>
    <dbReference type="NCBI Taxonomy" id="1335746"/>
    <lineage>
        <taxon>Bacteria</taxon>
        <taxon>Pseudomonadati</taxon>
        <taxon>Pseudomonadota</taxon>
        <taxon>Gammaproteobacteria</taxon>
        <taxon>Chromatiales</taxon>
        <taxon>Ectothiorhodospiraceae</taxon>
        <taxon>Spiribacter</taxon>
    </lineage>
</organism>
<dbReference type="InterPro" id="IPR038713">
    <property type="entry name" value="Terminase_Gp1_N_sf"/>
</dbReference>